<accession>A0ABW8JX50</accession>
<keyword evidence="1" id="KW-0808">Transferase</keyword>
<dbReference type="EMBL" id="JADIKM010000002">
    <property type="protein sequence ID" value="MFK2904250.1"/>
    <property type="molecule type" value="Genomic_DNA"/>
</dbReference>
<dbReference type="Pfam" id="PF00583">
    <property type="entry name" value="Acetyltransf_1"/>
    <property type="match status" value="1"/>
</dbReference>
<dbReference type="InterPro" id="IPR000182">
    <property type="entry name" value="GNAT_dom"/>
</dbReference>
<dbReference type="PANTHER" id="PTHR43877">
    <property type="entry name" value="AMINOALKYLPHOSPHONATE N-ACETYLTRANSFERASE-RELATED-RELATED"/>
    <property type="match status" value="1"/>
</dbReference>
<evidence type="ECO:0000256" key="2">
    <source>
        <dbReference type="ARBA" id="ARBA00023315"/>
    </source>
</evidence>
<keyword evidence="5" id="KW-1185">Reference proteome</keyword>
<name>A0ABW8JX50_9GAMM</name>
<dbReference type="Proteomes" id="UP001620460">
    <property type="component" value="Unassembled WGS sequence"/>
</dbReference>
<gene>
    <name evidence="4" type="ORF">ISP17_09750</name>
</gene>
<dbReference type="InterPro" id="IPR016181">
    <property type="entry name" value="Acyl_CoA_acyltransferase"/>
</dbReference>
<evidence type="ECO:0000313" key="5">
    <source>
        <dbReference type="Proteomes" id="UP001620460"/>
    </source>
</evidence>
<dbReference type="Gene3D" id="3.40.630.30">
    <property type="match status" value="1"/>
</dbReference>
<sequence length="153" mass="17153">MTTPLRIRPVTDADFAPWLVLWEGYNAFYGRHGASALDPAITRVSWQRFLDPAESMFACVAEVDGALCGLVHFLHHRSTTRIEPVCYLQDLFTAEAARGRGIARALIEHVYAHARAAGVRRVYWQTQAGNATARALYDRLARHAGFIVYAHDL</sequence>
<dbReference type="PROSITE" id="PS51186">
    <property type="entry name" value="GNAT"/>
    <property type="match status" value="1"/>
</dbReference>
<dbReference type="CDD" id="cd04301">
    <property type="entry name" value="NAT_SF"/>
    <property type="match status" value="1"/>
</dbReference>
<evidence type="ECO:0000259" key="3">
    <source>
        <dbReference type="PROSITE" id="PS51186"/>
    </source>
</evidence>
<protein>
    <submittedName>
        <fullName evidence="4">GNAT family N-acetyltransferase</fullName>
    </submittedName>
</protein>
<dbReference type="SUPFAM" id="SSF55729">
    <property type="entry name" value="Acyl-CoA N-acyltransferases (Nat)"/>
    <property type="match status" value="1"/>
</dbReference>
<proteinExistence type="predicted"/>
<dbReference type="PANTHER" id="PTHR43877:SF2">
    <property type="entry name" value="AMINOALKYLPHOSPHONATE N-ACETYLTRANSFERASE-RELATED"/>
    <property type="match status" value="1"/>
</dbReference>
<reference evidence="4 5" key="1">
    <citation type="submission" date="2020-10" db="EMBL/GenBank/DDBJ databases">
        <title>Phylogeny of dyella-like bacteria.</title>
        <authorList>
            <person name="Fu J."/>
        </authorList>
    </citation>
    <scope>NUCLEOTIDE SEQUENCE [LARGE SCALE GENOMIC DNA]</scope>
    <source>
        <strain evidence="4 5">Gsoil3046</strain>
    </source>
</reference>
<dbReference type="RefSeq" id="WP_404632551.1">
    <property type="nucleotide sequence ID" value="NZ_JADIKM010000002.1"/>
</dbReference>
<feature type="domain" description="N-acetyltransferase" evidence="3">
    <location>
        <begin position="5"/>
        <end position="153"/>
    </location>
</feature>
<keyword evidence="2" id="KW-0012">Acyltransferase</keyword>
<comment type="caution">
    <text evidence="4">The sequence shown here is derived from an EMBL/GenBank/DDBJ whole genome shotgun (WGS) entry which is preliminary data.</text>
</comment>
<organism evidence="4 5">
    <name type="scientific">Dyella ginsengisoli</name>
    <dbReference type="NCBI Taxonomy" id="363848"/>
    <lineage>
        <taxon>Bacteria</taxon>
        <taxon>Pseudomonadati</taxon>
        <taxon>Pseudomonadota</taxon>
        <taxon>Gammaproteobacteria</taxon>
        <taxon>Lysobacterales</taxon>
        <taxon>Rhodanobacteraceae</taxon>
        <taxon>Dyella</taxon>
    </lineage>
</organism>
<evidence type="ECO:0000313" key="4">
    <source>
        <dbReference type="EMBL" id="MFK2904250.1"/>
    </source>
</evidence>
<dbReference type="InterPro" id="IPR050832">
    <property type="entry name" value="Bact_Acetyltransf"/>
</dbReference>
<evidence type="ECO:0000256" key="1">
    <source>
        <dbReference type="ARBA" id="ARBA00022679"/>
    </source>
</evidence>